<evidence type="ECO:0000256" key="1">
    <source>
        <dbReference type="ARBA" id="ARBA00004711"/>
    </source>
</evidence>
<dbReference type="Pfam" id="PF07503">
    <property type="entry name" value="zf-HYPF"/>
    <property type="match status" value="2"/>
</dbReference>
<dbReference type="Pfam" id="PF01300">
    <property type="entry name" value="Sua5_yciO_yrdC"/>
    <property type="match status" value="1"/>
</dbReference>
<keyword evidence="3" id="KW-0436">Ligase</keyword>
<dbReference type="PANTHER" id="PTHR42959">
    <property type="entry name" value="CARBAMOYLTRANSFERASE"/>
    <property type="match status" value="1"/>
</dbReference>
<feature type="active site" evidence="9">
    <location>
        <position position="22"/>
    </location>
</feature>
<dbReference type="PROSITE" id="PS00150">
    <property type="entry name" value="ACYLPHOSPHATASE_1"/>
    <property type="match status" value="1"/>
</dbReference>
<dbReference type="InterPro" id="IPR036046">
    <property type="entry name" value="Acylphosphatase-like_dom_sf"/>
</dbReference>
<dbReference type="PIRSF" id="PIRSF006256">
    <property type="entry name" value="CMPcnvr_hdrg_mat"/>
    <property type="match status" value="1"/>
</dbReference>
<dbReference type="RefSeq" id="WP_069947881.1">
    <property type="nucleotide sequence ID" value="NZ_CP014143.1"/>
</dbReference>
<dbReference type="InterPro" id="IPR055128">
    <property type="entry name" value="HypF_C_2"/>
</dbReference>
<dbReference type="Proteomes" id="UP000095672">
    <property type="component" value="Chromosome"/>
</dbReference>
<keyword evidence="4" id="KW-0479">Metal-binding</keyword>
<dbReference type="PROSITE" id="PS51163">
    <property type="entry name" value="YRDC"/>
    <property type="match status" value="1"/>
</dbReference>
<dbReference type="GO" id="GO:0016874">
    <property type="term" value="F:ligase activity"/>
    <property type="evidence" value="ECO:0007669"/>
    <property type="project" value="UniProtKB-UniRule"/>
</dbReference>
<dbReference type="UniPathway" id="UPA00335"/>
<dbReference type="Pfam" id="PF00708">
    <property type="entry name" value="Acylphosphatase"/>
    <property type="match status" value="1"/>
</dbReference>
<dbReference type="STRING" id="1769779.AUP74_02540"/>
<dbReference type="InterPro" id="IPR051060">
    <property type="entry name" value="Carbamoyltrans_HypF-like"/>
</dbReference>
<name>A0A1C9W9V5_9GAMM</name>
<evidence type="ECO:0000313" key="13">
    <source>
        <dbReference type="Proteomes" id="UP000095672"/>
    </source>
</evidence>
<dbReference type="SUPFAM" id="SSF54975">
    <property type="entry name" value="Acylphosphatase/BLUF domain-like"/>
    <property type="match status" value="1"/>
</dbReference>
<evidence type="ECO:0000256" key="7">
    <source>
        <dbReference type="ARBA" id="ARBA00048220"/>
    </source>
</evidence>
<dbReference type="Gene3D" id="3.90.870.50">
    <property type="match status" value="1"/>
</dbReference>
<evidence type="ECO:0000256" key="8">
    <source>
        <dbReference type="PIRNR" id="PIRNR006256"/>
    </source>
</evidence>
<evidence type="ECO:0000259" key="11">
    <source>
        <dbReference type="PROSITE" id="PS51163"/>
    </source>
</evidence>
<dbReference type="Gene3D" id="3.30.110.120">
    <property type="match status" value="1"/>
</dbReference>
<dbReference type="InterPro" id="IPR017945">
    <property type="entry name" value="DHBP_synth_RibB-like_a/b_dom"/>
</dbReference>
<dbReference type="InterPro" id="IPR041440">
    <property type="entry name" value="HypF_C"/>
</dbReference>
<dbReference type="NCBIfam" id="TIGR00143">
    <property type="entry name" value="hypF"/>
    <property type="match status" value="1"/>
</dbReference>
<dbReference type="OrthoDB" id="9808093at2"/>
<dbReference type="Gene3D" id="3.30.420.40">
    <property type="match status" value="1"/>
</dbReference>
<dbReference type="SUPFAM" id="SSF53067">
    <property type="entry name" value="Actin-like ATPase domain"/>
    <property type="match status" value="1"/>
</dbReference>
<dbReference type="PANTHER" id="PTHR42959:SF1">
    <property type="entry name" value="CARBAMOYLTRANSFERASE HYPF"/>
    <property type="match status" value="1"/>
</dbReference>
<accession>A0A1C9W9V5</accession>
<comment type="catalytic activity">
    <reaction evidence="7 8">
        <text>C-terminal L-cysteinyl-[HypE protein] + carbamoyl phosphate + ATP + H2O = C-terminal S-carboxamide-L-cysteinyl-[HypE protein] + AMP + phosphate + diphosphate + H(+)</text>
        <dbReference type="Rhea" id="RHEA:55636"/>
        <dbReference type="Rhea" id="RHEA-COMP:14247"/>
        <dbReference type="Rhea" id="RHEA-COMP:14392"/>
        <dbReference type="ChEBI" id="CHEBI:15377"/>
        <dbReference type="ChEBI" id="CHEBI:15378"/>
        <dbReference type="ChEBI" id="CHEBI:30616"/>
        <dbReference type="ChEBI" id="CHEBI:33019"/>
        <dbReference type="ChEBI" id="CHEBI:43474"/>
        <dbReference type="ChEBI" id="CHEBI:58228"/>
        <dbReference type="ChEBI" id="CHEBI:76913"/>
        <dbReference type="ChEBI" id="CHEBI:139126"/>
        <dbReference type="ChEBI" id="CHEBI:456215"/>
    </reaction>
</comment>
<dbReference type="EMBL" id="CP014143">
    <property type="protein sequence ID" value="AOS97937.1"/>
    <property type="molecule type" value="Genomic_DNA"/>
</dbReference>
<feature type="domain" description="Acylphosphatase-like" evidence="10">
    <location>
        <begin position="7"/>
        <end position="93"/>
    </location>
</feature>
<feature type="active site" evidence="9">
    <location>
        <position position="40"/>
    </location>
</feature>
<keyword evidence="5" id="KW-0863">Zinc-finger</keyword>
<dbReference type="InterPro" id="IPR006070">
    <property type="entry name" value="Sua5-like_dom"/>
</dbReference>
<keyword evidence="6" id="KW-0862">Zinc</keyword>
<keyword evidence="13" id="KW-1185">Reference proteome</keyword>
<evidence type="ECO:0000259" key="10">
    <source>
        <dbReference type="PROSITE" id="PS51160"/>
    </source>
</evidence>
<dbReference type="InterPro" id="IPR017968">
    <property type="entry name" value="Acylphosphatase_CS"/>
</dbReference>
<dbReference type="EC" id="6.2.-.-" evidence="8"/>
<evidence type="ECO:0000256" key="5">
    <source>
        <dbReference type="ARBA" id="ARBA00022771"/>
    </source>
</evidence>
<sequence length="776" mass="84454">MTVKAERWAIDINGVVQGVGFRPFILRLAQHYDLTGWVANNSQGVHIEAQGPADSLREFLDGIRREKPPHAEILELQVQRIACHMEEAFSIRTSKQGGLRSATLLPDLAPCDACLSEMFDPANHRFHYPFTNCTNCGPRFSIVESLPYDRANTSMNSFPMCPQCKGEYRDSANRRFHAEPNACPTCGPQLQLLDNQGQTLATTEDGIRLAASALCRGDIVALKSVGGFQLLVDATNTKAVRRLRRRKQRPAKPFALLYPDIESLRADCHISTQEEALLCSQARPIVLLRSKKKSLSGISPQVAPENPNLGAMLPCSGLHHLLMSEFKRPVVATSGNLAGEPICTENAEAIERLGGIADLFLVHDRTIVRPIDDSVARIIGGQPQLLRRARGYAPLPIELPGPGGAQGAGDLLAVGANLKNTVAICRGSTVYCSQHIGDLDERRSSAVFEQTIGDLTRFYDLQIESVLCDLHPTYASSRWAAAESRPYRPVQHHVAHFFSAMAEHKHHGSALGICWDGTGYGQDGVIRGGEFLLWNGGDQVRHFASLAPFPLPGGDTAIRQPRRSAAGLLHTAFGTAAFTRSTLRALFKPEEIRIIARMLDRNLNSPLCTSVGRLFDAVAALLGLAGQTTFEGQAAMAVEFAAQRSRRLEHYPFECIENNGEWTLGWQPMLAAMLEEQAAGAEVEDIASAFQNTLVEMVVALAVKASHEQIFLSGGVFQNRVLTEATASALTGRGFDVHTHRLVPPNDGGIALGQIYYGRTVGATARPAEEGSTQCA</sequence>
<dbReference type="PROSITE" id="PS51160">
    <property type="entry name" value="ACYLPHOSPHATASE_3"/>
    <property type="match status" value="1"/>
</dbReference>
<dbReference type="AlphaFoldDB" id="A0A1C9W9V5"/>
<evidence type="ECO:0000256" key="2">
    <source>
        <dbReference type="ARBA" id="ARBA00008097"/>
    </source>
</evidence>
<comment type="pathway">
    <text evidence="1 8">Protein modification; [NiFe] hydrogenase maturation.</text>
</comment>
<dbReference type="Pfam" id="PF22521">
    <property type="entry name" value="HypF_C_2"/>
    <property type="match status" value="1"/>
</dbReference>
<dbReference type="InterPro" id="IPR011125">
    <property type="entry name" value="Znf_HypF"/>
</dbReference>
<comment type="similarity">
    <text evidence="2 8">Belongs to the carbamoyltransferase HypF family.</text>
</comment>
<dbReference type="InterPro" id="IPR043129">
    <property type="entry name" value="ATPase_NBD"/>
</dbReference>
<organism evidence="12 13">
    <name type="scientific">Microbulbifer aggregans</name>
    <dbReference type="NCBI Taxonomy" id="1769779"/>
    <lineage>
        <taxon>Bacteria</taxon>
        <taxon>Pseudomonadati</taxon>
        <taxon>Pseudomonadota</taxon>
        <taxon>Gammaproteobacteria</taxon>
        <taxon>Cellvibrionales</taxon>
        <taxon>Microbulbiferaceae</taxon>
        <taxon>Microbulbifer</taxon>
    </lineage>
</organism>
<evidence type="ECO:0000256" key="3">
    <source>
        <dbReference type="ARBA" id="ARBA00022598"/>
    </source>
</evidence>
<comment type="function">
    <text evidence="8">Involved in the maturation of [NiFe] hydrogenases. Along with HypE, it catalyzes the synthesis of the CN ligands of the active site iron of [NiFe]-hydrogenases. HypF functions as a carbamoyl transferase using carbamoylphosphate as a substrate and transferring the carboxamido moiety in an ATP-dependent reaction to the thiolate of the C-terminal cysteine of HypE yielding a protein-S-carboxamide.</text>
</comment>
<dbReference type="GO" id="GO:0051604">
    <property type="term" value="P:protein maturation"/>
    <property type="evidence" value="ECO:0007669"/>
    <property type="project" value="TreeGrafter"/>
</dbReference>
<evidence type="ECO:0000256" key="6">
    <source>
        <dbReference type="ARBA" id="ARBA00022833"/>
    </source>
</evidence>
<comment type="catalytic activity">
    <reaction evidence="9">
        <text>an acyl phosphate + H2O = a carboxylate + phosphate + H(+)</text>
        <dbReference type="Rhea" id="RHEA:14965"/>
        <dbReference type="ChEBI" id="CHEBI:15377"/>
        <dbReference type="ChEBI" id="CHEBI:15378"/>
        <dbReference type="ChEBI" id="CHEBI:29067"/>
        <dbReference type="ChEBI" id="CHEBI:43474"/>
        <dbReference type="ChEBI" id="CHEBI:59918"/>
        <dbReference type="EC" id="3.6.1.7"/>
    </reaction>
</comment>
<keyword evidence="12" id="KW-0808">Transferase</keyword>
<dbReference type="InterPro" id="IPR001792">
    <property type="entry name" value="Acylphosphatase-like_dom"/>
</dbReference>
<dbReference type="GO" id="GO:0008270">
    <property type="term" value="F:zinc ion binding"/>
    <property type="evidence" value="ECO:0007669"/>
    <property type="project" value="UniProtKB-KW"/>
</dbReference>
<gene>
    <name evidence="12" type="primary">hypF</name>
    <name evidence="12" type="ORF">AUP74_02540</name>
</gene>
<keyword evidence="9" id="KW-0378">Hydrolase</keyword>
<dbReference type="GO" id="GO:0003725">
    <property type="term" value="F:double-stranded RNA binding"/>
    <property type="evidence" value="ECO:0007669"/>
    <property type="project" value="InterPro"/>
</dbReference>
<protein>
    <recommendedName>
        <fullName evidence="8">Carbamoyltransferase HypF</fullName>
        <ecNumber evidence="8">6.2.-.-</ecNumber>
    </recommendedName>
</protein>
<dbReference type="GO" id="GO:0003998">
    <property type="term" value="F:acylphosphatase activity"/>
    <property type="evidence" value="ECO:0007669"/>
    <property type="project" value="UniProtKB-EC"/>
</dbReference>
<evidence type="ECO:0000256" key="9">
    <source>
        <dbReference type="PROSITE-ProRule" id="PRU00520"/>
    </source>
</evidence>
<dbReference type="Pfam" id="PF17788">
    <property type="entry name" value="HypF_C"/>
    <property type="match status" value="1"/>
</dbReference>
<evidence type="ECO:0000256" key="4">
    <source>
        <dbReference type="ARBA" id="ARBA00022723"/>
    </source>
</evidence>
<dbReference type="InterPro" id="IPR004421">
    <property type="entry name" value="Carbamoyltransferase_HypF"/>
</dbReference>
<dbReference type="KEGG" id="micc:AUP74_02540"/>
<dbReference type="PATRIC" id="fig|1769779.3.peg.2530"/>
<dbReference type="GO" id="GO:0016743">
    <property type="term" value="F:carboxyl- or carbamoyltransferase activity"/>
    <property type="evidence" value="ECO:0007669"/>
    <property type="project" value="UniProtKB-UniRule"/>
</dbReference>
<dbReference type="SUPFAM" id="SSF55821">
    <property type="entry name" value="YrdC/RibB"/>
    <property type="match status" value="1"/>
</dbReference>
<evidence type="ECO:0000313" key="12">
    <source>
        <dbReference type="EMBL" id="AOS97937.1"/>
    </source>
</evidence>
<feature type="domain" description="YrdC-like" evidence="11">
    <location>
        <begin position="204"/>
        <end position="391"/>
    </location>
</feature>
<reference evidence="13" key="1">
    <citation type="submission" date="2016-01" db="EMBL/GenBank/DDBJ databases">
        <title>Complete genome sequence of Microbulbifer sp. CCB-MM1, a halophile isolated from Matang Mangrove Forest, Perak.</title>
        <authorList>
            <person name="Moh T.H."/>
            <person name="Dinesh B."/>
            <person name="Lau N.-S."/>
            <person name="Go F."/>
            <person name="Alexander Chong S.-C."/>
        </authorList>
    </citation>
    <scope>NUCLEOTIDE SEQUENCE [LARGE SCALE GENOMIC DNA]</scope>
    <source>
        <strain evidence="13">CCB-MM1</strain>
    </source>
</reference>
<proteinExistence type="inferred from homology"/>
<dbReference type="Gene3D" id="3.30.420.360">
    <property type="match status" value="1"/>
</dbReference>